<dbReference type="SUPFAM" id="SSF52540">
    <property type="entry name" value="P-loop containing nucleoside triphosphate hydrolases"/>
    <property type="match status" value="1"/>
</dbReference>
<dbReference type="PANTHER" id="PTHR42711">
    <property type="entry name" value="ABC TRANSPORTER ATP-BINDING PROTEIN"/>
    <property type="match status" value="1"/>
</dbReference>
<evidence type="ECO:0000313" key="6">
    <source>
        <dbReference type="Proteomes" id="UP000182135"/>
    </source>
</evidence>
<dbReference type="EMBL" id="FOOE01000008">
    <property type="protein sequence ID" value="SFF72615.1"/>
    <property type="molecule type" value="Genomic_DNA"/>
</dbReference>
<evidence type="ECO:0000313" key="5">
    <source>
        <dbReference type="EMBL" id="SFF72615.1"/>
    </source>
</evidence>
<evidence type="ECO:0000256" key="3">
    <source>
        <dbReference type="ARBA" id="ARBA00022741"/>
    </source>
</evidence>
<dbReference type="InterPro" id="IPR017871">
    <property type="entry name" value="ABC_transporter-like_CS"/>
</dbReference>
<evidence type="ECO:0000256" key="4">
    <source>
        <dbReference type="ARBA" id="ARBA00022840"/>
    </source>
</evidence>
<keyword evidence="3" id="KW-0547">Nucleotide-binding</keyword>
<keyword evidence="6" id="KW-1185">Reference proteome</keyword>
<name>A0A1I2L086_9CLOT</name>
<dbReference type="Pfam" id="PF00005">
    <property type="entry name" value="ABC_tran"/>
    <property type="match status" value="1"/>
</dbReference>
<sequence>MSNVIEVRNLTKKYGKSRGVTKLNLNVEKNDFFGFIGPNGAGKSTTIRTILGLIKPTLGTAEVFGMDSLKFRDKILREVGYMPSEAMFYNGMKVEEIINFSARLRNENCTKEVKILCDRLQLDLKKRVEELSLGNRKKVSIICALQHKPKLYILDEPTSGLDPLMQKEFFSLLKERQKEGATIFLSSHILSEIQHYCTKAAIIREGRLIVQDSVESFIGKATKQVNIHGITHLPDIKEIKKAEISGDSVSFIYDGEIKNLISALSGLDIKDMTITEPDLETIFMDIYKTGGEANDNI</sequence>
<dbReference type="PROSITE" id="PS00211">
    <property type="entry name" value="ABC_TRANSPORTER_1"/>
    <property type="match status" value="1"/>
</dbReference>
<dbReference type="GO" id="GO:0016887">
    <property type="term" value="F:ATP hydrolysis activity"/>
    <property type="evidence" value="ECO:0007669"/>
    <property type="project" value="InterPro"/>
</dbReference>
<dbReference type="SMART" id="SM00382">
    <property type="entry name" value="AAA"/>
    <property type="match status" value="1"/>
</dbReference>
<comment type="similarity">
    <text evidence="1">Belongs to the ABC transporter superfamily.</text>
</comment>
<organism evidence="5 6">
    <name type="scientific">Clostridium cadaveris</name>
    <dbReference type="NCBI Taxonomy" id="1529"/>
    <lineage>
        <taxon>Bacteria</taxon>
        <taxon>Bacillati</taxon>
        <taxon>Bacillota</taxon>
        <taxon>Clostridia</taxon>
        <taxon>Eubacteriales</taxon>
        <taxon>Clostridiaceae</taxon>
        <taxon>Clostridium</taxon>
    </lineage>
</organism>
<dbReference type="InterPro" id="IPR027417">
    <property type="entry name" value="P-loop_NTPase"/>
</dbReference>
<dbReference type="CDD" id="cd03230">
    <property type="entry name" value="ABC_DR_subfamily_A"/>
    <property type="match status" value="1"/>
</dbReference>
<dbReference type="PROSITE" id="PS50893">
    <property type="entry name" value="ABC_TRANSPORTER_2"/>
    <property type="match status" value="1"/>
</dbReference>
<dbReference type="PANTHER" id="PTHR42711:SF5">
    <property type="entry name" value="ABC TRANSPORTER ATP-BINDING PROTEIN NATA"/>
    <property type="match status" value="1"/>
</dbReference>
<protein>
    <submittedName>
        <fullName evidence="5">ABC-2 type transport system ATP-binding protein</fullName>
    </submittedName>
</protein>
<gene>
    <name evidence="5" type="ORF">SAMN04487885_10849</name>
</gene>
<evidence type="ECO:0000256" key="2">
    <source>
        <dbReference type="ARBA" id="ARBA00022448"/>
    </source>
</evidence>
<reference evidence="5 6" key="1">
    <citation type="submission" date="2016-10" db="EMBL/GenBank/DDBJ databases">
        <authorList>
            <person name="de Groot N.N."/>
        </authorList>
    </citation>
    <scope>NUCLEOTIDE SEQUENCE [LARGE SCALE GENOMIC DNA]</scope>
    <source>
        <strain evidence="5 6">NLAE-zl-G419</strain>
    </source>
</reference>
<dbReference type="AlphaFoldDB" id="A0A1I2L086"/>
<dbReference type="RefSeq" id="WP_027637813.1">
    <property type="nucleotide sequence ID" value="NZ_CABMJC010000011.1"/>
</dbReference>
<dbReference type="OrthoDB" id="9804819at2"/>
<dbReference type="GO" id="GO:0005524">
    <property type="term" value="F:ATP binding"/>
    <property type="evidence" value="ECO:0007669"/>
    <property type="project" value="UniProtKB-KW"/>
</dbReference>
<keyword evidence="4 5" id="KW-0067">ATP-binding</keyword>
<dbReference type="STRING" id="1529.SAMN04487885_10849"/>
<dbReference type="InterPro" id="IPR003439">
    <property type="entry name" value="ABC_transporter-like_ATP-bd"/>
</dbReference>
<dbReference type="InterPro" id="IPR050763">
    <property type="entry name" value="ABC_transporter_ATP-binding"/>
</dbReference>
<keyword evidence="2" id="KW-0813">Transport</keyword>
<proteinExistence type="inferred from homology"/>
<dbReference type="Gene3D" id="3.40.50.300">
    <property type="entry name" value="P-loop containing nucleotide triphosphate hydrolases"/>
    <property type="match status" value="1"/>
</dbReference>
<dbReference type="InterPro" id="IPR003593">
    <property type="entry name" value="AAA+_ATPase"/>
</dbReference>
<evidence type="ECO:0000256" key="1">
    <source>
        <dbReference type="ARBA" id="ARBA00005417"/>
    </source>
</evidence>
<accession>A0A1I2L086</accession>
<dbReference type="Proteomes" id="UP000182135">
    <property type="component" value="Unassembled WGS sequence"/>
</dbReference>
<dbReference type="eggNOG" id="COG1131">
    <property type="taxonomic scope" value="Bacteria"/>
</dbReference>